<sequence>MYRFLTWAVGVIAAATVIGAIGYDLSTERIARAYAASAPVSVRPAGEISNDGVERLVVIPLLPVEAARTPIHTVSGGPLAEPSREEMGYAMRLVGAVPPPGDEVSAAAMVEIPPNIVRRLAGGIAWITVWARADRARPATTFAMSLSIDGGFKGWHRFPLVASSYESYGFGVPVPADAVGKAVRVLILPIPTARELRSRSAI</sequence>
<evidence type="ECO:0000313" key="1">
    <source>
        <dbReference type="EMBL" id="RJF80116.1"/>
    </source>
</evidence>
<dbReference type="OrthoDB" id="7270068at2"/>
<reference evidence="1 2" key="1">
    <citation type="submission" date="2018-09" db="EMBL/GenBank/DDBJ databases">
        <authorList>
            <person name="Zhu H."/>
        </authorList>
    </citation>
    <scope>NUCLEOTIDE SEQUENCE [LARGE SCALE GENOMIC DNA]</scope>
    <source>
        <strain evidence="1 2">K1W22B-8</strain>
    </source>
</reference>
<proteinExistence type="predicted"/>
<organism evidence="1 2">
    <name type="scientific">Oleomonas cavernae</name>
    <dbReference type="NCBI Taxonomy" id="2320859"/>
    <lineage>
        <taxon>Bacteria</taxon>
        <taxon>Pseudomonadati</taxon>
        <taxon>Pseudomonadota</taxon>
        <taxon>Alphaproteobacteria</taxon>
        <taxon>Acetobacterales</taxon>
        <taxon>Acetobacteraceae</taxon>
        <taxon>Oleomonas</taxon>
    </lineage>
</organism>
<dbReference type="EMBL" id="QYUK01000025">
    <property type="protein sequence ID" value="RJF80116.1"/>
    <property type="molecule type" value="Genomic_DNA"/>
</dbReference>
<keyword evidence="2" id="KW-1185">Reference proteome</keyword>
<dbReference type="AlphaFoldDB" id="A0A418VTF4"/>
<evidence type="ECO:0000313" key="2">
    <source>
        <dbReference type="Proteomes" id="UP000284605"/>
    </source>
</evidence>
<name>A0A418VTF4_9PROT</name>
<dbReference type="Proteomes" id="UP000284605">
    <property type="component" value="Unassembled WGS sequence"/>
</dbReference>
<gene>
    <name evidence="1" type="ORF">D3874_27690</name>
</gene>
<accession>A0A418VTF4</accession>
<dbReference type="RefSeq" id="WP_119782908.1">
    <property type="nucleotide sequence ID" value="NZ_QYUK01000025.1"/>
</dbReference>
<comment type="caution">
    <text evidence="1">The sequence shown here is derived from an EMBL/GenBank/DDBJ whole genome shotgun (WGS) entry which is preliminary data.</text>
</comment>
<protein>
    <submittedName>
        <fullName evidence="1">Uncharacterized protein</fullName>
    </submittedName>
</protein>